<evidence type="ECO:0008006" key="3">
    <source>
        <dbReference type="Google" id="ProtNLM"/>
    </source>
</evidence>
<comment type="caution">
    <text evidence="1">The sequence shown here is derived from an EMBL/GenBank/DDBJ whole genome shotgun (WGS) entry which is preliminary data.</text>
</comment>
<evidence type="ECO:0000313" key="1">
    <source>
        <dbReference type="EMBL" id="GIO65776.1"/>
    </source>
</evidence>
<dbReference type="CDD" id="cd06561">
    <property type="entry name" value="AlkD_like"/>
    <property type="match status" value="1"/>
</dbReference>
<keyword evidence="2" id="KW-1185">Reference proteome</keyword>
<dbReference type="Gene3D" id="1.25.10.90">
    <property type="match status" value="1"/>
</dbReference>
<dbReference type="InterPro" id="IPR014825">
    <property type="entry name" value="DNA_alkylation"/>
</dbReference>
<gene>
    <name evidence="1" type="ORF">J21TS3_05970</name>
</gene>
<dbReference type="SUPFAM" id="SSF48371">
    <property type="entry name" value="ARM repeat"/>
    <property type="match status" value="1"/>
</dbReference>
<evidence type="ECO:0000313" key="2">
    <source>
        <dbReference type="Proteomes" id="UP000680638"/>
    </source>
</evidence>
<dbReference type="Proteomes" id="UP000680638">
    <property type="component" value="Unassembled WGS sequence"/>
</dbReference>
<dbReference type="EMBL" id="BORW01000002">
    <property type="protein sequence ID" value="GIO65776.1"/>
    <property type="molecule type" value="Genomic_DNA"/>
</dbReference>
<name>A0ABQ4LSP7_9BACL</name>
<proteinExistence type="predicted"/>
<dbReference type="Pfam" id="PF08713">
    <property type="entry name" value="DNA_alkylation"/>
    <property type="match status" value="1"/>
</dbReference>
<reference evidence="1 2" key="1">
    <citation type="submission" date="2021-03" db="EMBL/GenBank/DDBJ databases">
        <title>Antimicrobial resistance genes in bacteria isolated from Japanese honey, and their potential for conferring macrolide and lincosamide resistance in the American foulbrood pathogen Paenibacillus larvae.</title>
        <authorList>
            <person name="Okamoto M."/>
            <person name="Kumagai M."/>
            <person name="Kanamori H."/>
            <person name="Takamatsu D."/>
        </authorList>
    </citation>
    <scope>NUCLEOTIDE SEQUENCE [LARGE SCALE GENOMIC DNA]</scope>
    <source>
        <strain evidence="1 2">J21TS3</strain>
    </source>
</reference>
<dbReference type="InterPro" id="IPR016024">
    <property type="entry name" value="ARM-type_fold"/>
</dbReference>
<accession>A0ABQ4LSP7</accession>
<dbReference type="RefSeq" id="WP_246536554.1">
    <property type="nucleotide sequence ID" value="NZ_BORW01000002.1"/>
</dbReference>
<sequence length="231" mass="26722">MMVTETAVVRAKLLELAEPEYQKFASSLIPGVSNLLGVRIPELRKLAKGIANGDWRSYLQHAPGEYFEEVMLEGILIGHVKADPAEKLNYVAAFVPKIDNWSVCDTFCSGLKFTKTNKELVWDFLQPYLRSEEAYDIRFGVVMLLNYYIDETYIDRVLHILDRIRHEAYYVRMAVAWALSMCYVKLPATTMAYLQNSTVDDFTYNKALQKIIESTRVDSETRQRIRAMKRK</sequence>
<dbReference type="PANTHER" id="PTHR34070">
    <property type="entry name" value="ARMADILLO-TYPE FOLD"/>
    <property type="match status" value="1"/>
</dbReference>
<organism evidence="1 2">
    <name type="scientific">Paenibacillus cookii</name>
    <dbReference type="NCBI Taxonomy" id="157839"/>
    <lineage>
        <taxon>Bacteria</taxon>
        <taxon>Bacillati</taxon>
        <taxon>Bacillota</taxon>
        <taxon>Bacilli</taxon>
        <taxon>Bacillales</taxon>
        <taxon>Paenibacillaceae</taxon>
        <taxon>Paenibacillus</taxon>
    </lineage>
</organism>
<dbReference type="PANTHER" id="PTHR34070:SF1">
    <property type="entry name" value="DNA ALKYLATION REPAIR PROTEIN"/>
    <property type="match status" value="1"/>
</dbReference>
<protein>
    <recommendedName>
        <fullName evidence="3">DNA alkylation repair protein</fullName>
    </recommendedName>
</protein>